<dbReference type="OrthoDB" id="9781342at2"/>
<gene>
    <name evidence="6" type="ORF">ER308_08350</name>
</gene>
<sequence>MALALAALACDPDAGEEEAEPEAPVEDEEPEPPAEDPDEGDAGAEADDPDDPEDGDEPDGDHPEDPRDEEDDEPEEQGPGEFAVSAGHPRAVDAGMEVLEAGGSAVDAAVAAAYAVSVVEPFASGIGGGGQTLVAAPGESPQAYDYREVVPQDGQVPESGAGIPGFVAGMEALHDEYGEVSWEELLDPAVELAEGAETSGLLADQLQGASGRLPVGELGHLYPGGQALAAGEPLVQEELASTLRQLRDEGADTFYEGVLAEQLAGSVAGIDLASLGAYEVQRSEPPSGEFGGYEVVGAAPPLPGSTLIQQLQIAEAAGVADVDPASADAMHTTAMAWRAARSHIEWDLGDPDFVDVPTEVHTDRGRNEAIAETVPADGLLPIDPGSPRGGVDPNTTHVTVVGPDGQLVSMTNTLTNFWGSSQYASGYFVNNQLARFSIGQSDANNPEPGRRSVSWSLPAMVLDEDGDPVLGIGTPGGERIPNVLTQLLARWALHGQSLQEAIDAPRYHLEGARLQVEQPLGGGVGDDLGARGYEGFDQQPALYFGSVQALEVGEDGISGARDGRREADWRADSP</sequence>
<keyword evidence="4" id="KW-0865">Zymogen</keyword>
<dbReference type="InterPro" id="IPR029055">
    <property type="entry name" value="Ntn_hydrolases_N"/>
</dbReference>
<dbReference type="PRINTS" id="PR01210">
    <property type="entry name" value="GGTRANSPTASE"/>
</dbReference>
<dbReference type="InterPro" id="IPR051792">
    <property type="entry name" value="GGT_bact"/>
</dbReference>
<evidence type="ECO:0008006" key="8">
    <source>
        <dbReference type="Google" id="ProtNLM"/>
    </source>
</evidence>
<dbReference type="GO" id="GO:0016740">
    <property type="term" value="F:transferase activity"/>
    <property type="evidence" value="ECO:0007669"/>
    <property type="project" value="UniProtKB-KW"/>
</dbReference>
<proteinExistence type="inferred from homology"/>
<dbReference type="PANTHER" id="PTHR43199:SF1">
    <property type="entry name" value="GLUTATHIONE HYDROLASE PROENZYME"/>
    <property type="match status" value="1"/>
</dbReference>
<evidence type="ECO:0000313" key="6">
    <source>
        <dbReference type="EMBL" id="QBI19559.1"/>
    </source>
</evidence>
<dbReference type="Pfam" id="PF01019">
    <property type="entry name" value="G_glu_transpept"/>
    <property type="match status" value="1"/>
</dbReference>
<feature type="compositionally biased region" description="Basic and acidic residues" evidence="5">
    <location>
        <begin position="561"/>
        <end position="574"/>
    </location>
</feature>
<dbReference type="InterPro" id="IPR043137">
    <property type="entry name" value="GGT_ssub_C"/>
</dbReference>
<evidence type="ECO:0000313" key="7">
    <source>
        <dbReference type="Proteomes" id="UP000291469"/>
    </source>
</evidence>
<name>A0A411YEB8_9ACTN</name>
<dbReference type="AlphaFoldDB" id="A0A411YEB8"/>
<feature type="compositionally biased region" description="Low complexity" evidence="5">
    <location>
        <begin position="1"/>
        <end position="12"/>
    </location>
</feature>
<keyword evidence="7" id="KW-1185">Reference proteome</keyword>
<comment type="similarity">
    <text evidence="1">Belongs to the gamma-glutamyltransferase family.</text>
</comment>
<feature type="region of interest" description="Disordered" evidence="5">
    <location>
        <begin position="1"/>
        <end position="86"/>
    </location>
</feature>
<organism evidence="6 7">
    <name type="scientific">Egibacter rhizosphaerae</name>
    <dbReference type="NCBI Taxonomy" id="1670831"/>
    <lineage>
        <taxon>Bacteria</taxon>
        <taxon>Bacillati</taxon>
        <taxon>Actinomycetota</taxon>
        <taxon>Nitriliruptoria</taxon>
        <taxon>Egibacterales</taxon>
        <taxon>Egibacteraceae</taxon>
        <taxon>Egibacter</taxon>
    </lineage>
</organism>
<evidence type="ECO:0000256" key="2">
    <source>
        <dbReference type="ARBA" id="ARBA00022679"/>
    </source>
</evidence>
<keyword evidence="3" id="KW-0378">Hydrolase</keyword>
<protein>
    <recommendedName>
        <fullName evidence="8">Gamma-glutamyltransferase</fullName>
    </recommendedName>
</protein>
<accession>A0A411YEB8</accession>
<dbReference type="EMBL" id="CP036402">
    <property type="protein sequence ID" value="QBI19559.1"/>
    <property type="molecule type" value="Genomic_DNA"/>
</dbReference>
<evidence type="ECO:0000256" key="4">
    <source>
        <dbReference type="ARBA" id="ARBA00023145"/>
    </source>
</evidence>
<dbReference type="KEGG" id="erz:ER308_08350"/>
<reference evidence="6 7" key="1">
    <citation type="submission" date="2019-01" db="EMBL/GenBank/DDBJ databases">
        <title>Egibacter rhizosphaerae EGI 80759T.</title>
        <authorList>
            <person name="Chen D.-D."/>
            <person name="Tian Y."/>
            <person name="Jiao J.-Y."/>
            <person name="Zhang X.-T."/>
            <person name="Zhang Y.-G."/>
            <person name="Zhang Y."/>
            <person name="Xiao M."/>
            <person name="Shu W.-S."/>
            <person name="Li W.-J."/>
        </authorList>
    </citation>
    <scope>NUCLEOTIDE SEQUENCE [LARGE SCALE GENOMIC DNA]</scope>
    <source>
        <strain evidence="6 7">EGI 80759</strain>
    </source>
</reference>
<evidence type="ECO:0000256" key="3">
    <source>
        <dbReference type="ARBA" id="ARBA00022801"/>
    </source>
</evidence>
<dbReference type="Gene3D" id="3.60.20.40">
    <property type="match status" value="1"/>
</dbReference>
<keyword evidence="2" id="KW-0808">Transferase</keyword>
<dbReference type="InterPro" id="IPR043138">
    <property type="entry name" value="GGT_lsub"/>
</dbReference>
<dbReference type="SUPFAM" id="SSF56235">
    <property type="entry name" value="N-terminal nucleophile aminohydrolases (Ntn hydrolases)"/>
    <property type="match status" value="1"/>
</dbReference>
<feature type="compositionally biased region" description="Acidic residues" evidence="5">
    <location>
        <begin position="13"/>
        <end position="59"/>
    </location>
</feature>
<dbReference type="PANTHER" id="PTHR43199">
    <property type="entry name" value="GLUTATHIONE HYDROLASE"/>
    <property type="match status" value="1"/>
</dbReference>
<dbReference type="RefSeq" id="WP_131154556.1">
    <property type="nucleotide sequence ID" value="NZ_CP036402.1"/>
</dbReference>
<feature type="region of interest" description="Disordered" evidence="5">
    <location>
        <begin position="555"/>
        <end position="574"/>
    </location>
</feature>
<evidence type="ECO:0000256" key="5">
    <source>
        <dbReference type="SAM" id="MobiDB-lite"/>
    </source>
</evidence>
<dbReference type="GO" id="GO:0016787">
    <property type="term" value="F:hydrolase activity"/>
    <property type="evidence" value="ECO:0007669"/>
    <property type="project" value="UniProtKB-KW"/>
</dbReference>
<feature type="compositionally biased region" description="Acidic residues" evidence="5">
    <location>
        <begin position="66"/>
        <end position="78"/>
    </location>
</feature>
<evidence type="ECO:0000256" key="1">
    <source>
        <dbReference type="ARBA" id="ARBA00009381"/>
    </source>
</evidence>
<dbReference type="Proteomes" id="UP000291469">
    <property type="component" value="Chromosome"/>
</dbReference>
<dbReference type="Gene3D" id="1.10.246.130">
    <property type="match status" value="1"/>
</dbReference>